<dbReference type="Proteomes" id="UP000603904">
    <property type="component" value="Unassembled WGS sequence"/>
</dbReference>
<protein>
    <submittedName>
        <fullName evidence="1">Uncharacterized protein</fullName>
    </submittedName>
</protein>
<keyword evidence="2" id="KW-1185">Reference proteome</keyword>
<gene>
    <name evidence="1" type="ORF">Mco01_74300</name>
</gene>
<dbReference type="RefSeq" id="WP_204061427.1">
    <property type="nucleotide sequence ID" value="NZ_BAAAGP010000030.1"/>
</dbReference>
<name>A0ABQ4GBM1_9ACTN</name>
<organism evidence="1 2">
    <name type="scientific">Microbispora corallina</name>
    <dbReference type="NCBI Taxonomy" id="83302"/>
    <lineage>
        <taxon>Bacteria</taxon>
        <taxon>Bacillati</taxon>
        <taxon>Actinomycetota</taxon>
        <taxon>Actinomycetes</taxon>
        <taxon>Streptosporangiales</taxon>
        <taxon>Streptosporangiaceae</taxon>
        <taxon>Microbispora</taxon>
    </lineage>
</organism>
<dbReference type="EMBL" id="BOOC01000059">
    <property type="protein sequence ID" value="GIH44430.1"/>
    <property type="molecule type" value="Genomic_DNA"/>
</dbReference>
<proteinExistence type="predicted"/>
<evidence type="ECO:0000313" key="2">
    <source>
        <dbReference type="Proteomes" id="UP000603904"/>
    </source>
</evidence>
<comment type="caution">
    <text evidence="1">The sequence shown here is derived from an EMBL/GenBank/DDBJ whole genome shotgun (WGS) entry which is preliminary data.</text>
</comment>
<accession>A0ABQ4GBM1</accession>
<evidence type="ECO:0000313" key="1">
    <source>
        <dbReference type="EMBL" id="GIH44430.1"/>
    </source>
</evidence>
<sequence>MADERTETSPAADGGRACRHWNGARTRYCSSTDDVHLYPGGLRCKTHTPAALAGRPEASGQYCAPARHYCIPAGNPCPAAPADATEAEEAA</sequence>
<reference evidence="1 2" key="1">
    <citation type="submission" date="2021-01" db="EMBL/GenBank/DDBJ databases">
        <title>Whole genome shotgun sequence of Microbispora corallina NBRC 16416.</title>
        <authorList>
            <person name="Komaki H."/>
            <person name="Tamura T."/>
        </authorList>
    </citation>
    <scope>NUCLEOTIDE SEQUENCE [LARGE SCALE GENOMIC DNA]</scope>
    <source>
        <strain evidence="1 2">NBRC 16416</strain>
    </source>
</reference>